<dbReference type="PROSITE" id="PS00107">
    <property type="entry name" value="PROTEIN_KINASE_ATP"/>
    <property type="match status" value="1"/>
</dbReference>
<feature type="compositionally biased region" description="Polar residues" evidence="8">
    <location>
        <begin position="138"/>
        <end position="152"/>
    </location>
</feature>
<dbReference type="STRING" id="229535.A0A0M8PAW6"/>
<dbReference type="InterPro" id="IPR011009">
    <property type="entry name" value="Kinase-like_dom_sf"/>
</dbReference>
<evidence type="ECO:0000256" key="5">
    <source>
        <dbReference type="ARBA" id="ARBA00022777"/>
    </source>
</evidence>
<dbReference type="InterPro" id="IPR008271">
    <property type="entry name" value="Ser/Thr_kinase_AS"/>
</dbReference>
<feature type="compositionally biased region" description="Polar residues" evidence="8">
    <location>
        <begin position="49"/>
        <end position="80"/>
    </location>
</feature>
<dbReference type="InterPro" id="IPR050494">
    <property type="entry name" value="Ser_Thr_dual-spec_kinase"/>
</dbReference>
<feature type="compositionally biased region" description="Polar residues" evidence="8">
    <location>
        <begin position="111"/>
        <end position="123"/>
    </location>
</feature>
<dbReference type="SMART" id="SM00220">
    <property type="entry name" value="S_TKc"/>
    <property type="match status" value="1"/>
</dbReference>
<evidence type="ECO:0000256" key="3">
    <source>
        <dbReference type="ARBA" id="ARBA00022679"/>
    </source>
</evidence>
<accession>A0A0M8PAW6</accession>
<dbReference type="PANTHER" id="PTHR24058">
    <property type="entry name" value="DUAL SPECIFICITY PROTEIN KINASE"/>
    <property type="match status" value="1"/>
</dbReference>
<dbReference type="Proteomes" id="UP000037696">
    <property type="component" value="Unassembled WGS sequence"/>
</dbReference>
<evidence type="ECO:0000256" key="8">
    <source>
        <dbReference type="SAM" id="MobiDB-lite"/>
    </source>
</evidence>
<keyword evidence="4 7" id="KW-0547">Nucleotide-binding</keyword>
<feature type="compositionally biased region" description="Polar residues" evidence="8">
    <location>
        <begin position="177"/>
        <end position="187"/>
    </location>
</feature>
<comment type="similarity">
    <text evidence="1">Belongs to the protein kinase superfamily. CMGC Ser/Thr protein kinase family. MNB/DYRK subfamily.</text>
</comment>
<feature type="compositionally biased region" description="Low complexity" evidence="8">
    <location>
        <begin position="156"/>
        <end position="165"/>
    </location>
</feature>
<comment type="caution">
    <text evidence="10">The sequence shown here is derived from an EMBL/GenBank/DDBJ whole genome shotgun (WGS) entry which is preliminary data.</text>
</comment>
<dbReference type="PROSITE" id="PS50011">
    <property type="entry name" value="PROTEIN_KINASE_DOM"/>
    <property type="match status" value="1"/>
</dbReference>
<dbReference type="Gene3D" id="3.30.200.20">
    <property type="entry name" value="Phosphorylase Kinase, domain 1"/>
    <property type="match status" value="1"/>
</dbReference>
<sequence>MDPGWQPYQDPLMGHPAQFNTALASHPQQLASKYGQPPQSQPPVGYTYETFQTPGTTSKAPSTASNSKTVSMASSPTATPRTRDYVTDADTTMEDADPYNRAKYPSRPNHNRASSQFLNQAEESSAARRYSPGHVLSPSMSYPTSPGKSQGSYGFPSAPQSASRRSPAKPEYASPPQGYQSPPSNRASRLPPLQSGDLSPDQYYPPSASSHMSPGFGPGSRSPRSGSLPSQAPLVPGRGPVPKFQKIQSVQELKPRTNIQPAYRRANPEGGFISPLQSLTTHLPATYRICNPGFNYESSRNPRRVLTKPSKGVKNDGYDNDDSDYILYVNDILGSEEAGHKNRYLILDVLGQGTFGQVVKCQNLKTGEVVAVKVIKNKTAYFNQSMMEVSVLDLLNSKYDKNDDHHLLRLKDTFIHRQHLCLAFELLSVNLYELIKQNQFRGLSTTLVRVFAQQLLNALSLLNKAHLIHCDLKPENILLKNLESPIIKVIDFGSACDERQTVYTYIQSRFYRSPEVLLGLPYVFICH</sequence>
<feature type="compositionally biased region" description="Low complexity" evidence="8">
    <location>
        <begin position="213"/>
        <end position="230"/>
    </location>
</feature>
<name>A0A0M8PAW6_9EURO</name>
<dbReference type="AlphaFoldDB" id="A0A0M8PAW6"/>
<evidence type="ECO:0000259" key="9">
    <source>
        <dbReference type="PROSITE" id="PS50011"/>
    </source>
</evidence>
<dbReference type="GO" id="GO:0005524">
    <property type="term" value="F:ATP binding"/>
    <property type="evidence" value="ECO:0007669"/>
    <property type="project" value="UniProtKB-UniRule"/>
</dbReference>
<dbReference type="GO" id="GO:0005634">
    <property type="term" value="C:nucleus"/>
    <property type="evidence" value="ECO:0007669"/>
    <property type="project" value="TreeGrafter"/>
</dbReference>
<dbReference type="GO" id="GO:0004674">
    <property type="term" value="F:protein serine/threonine kinase activity"/>
    <property type="evidence" value="ECO:0007669"/>
    <property type="project" value="UniProtKB-KW"/>
</dbReference>
<keyword evidence="5" id="KW-0418">Kinase</keyword>
<dbReference type="Gene3D" id="1.10.510.10">
    <property type="entry name" value="Transferase(Phosphotransferase) domain 1"/>
    <property type="match status" value="1"/>
</dbReference>
<gene>
    <name evidence="10" type="ORF">ACN38_g1936</name>
</gene>
<evidence type="ECO:0000256" key="1">
    <source>
        <dbReference type="ARBA" id="ARBA00008867"/>
    </source>
</evidence>
<keyword evidence="3" id="KW-0808">Transferase</keyword>
<dbReference type="GO" id="GO:0005737">
    <property type="term" value="C:cytoplasm"/>
    <property type="evidence" value="ECO:0007669"/>
    <property type="project" value="TreeGrafter"/>
</dbReference>
<dbReference type="PANTHER" id="PTHR24058:SF17">
    <property type="entry name" value="HOMEODOMAIN INTERACTING PROTEIN KINASE, ISOFORM D"/>
    <property type="match status" value="1"/>
</dbReference>
<feature type="domain" description="Protein kinase" evidence="9">
    <location>
        <begin position="344"/>
        <end position="527"/>
    </location>
</feature>
<proteinExistence type="inferred from homology"/>
<organism evidence="10 11">
    <name type="scientific">Penicillium nordicum</name>
    <dbReference type="NCBI Taxonomy" id="229535"/>
    <lineage>
        <taxon>Eukaryota</taxon>
        <taxon>Fungi</taxon>
        <taxon>Dikarya</taxon>
        <taxon>Ascomycota</taxon>
        <taxon>Pezizomycotina</taxon>
        <taxon>Eurotiomycetes</taxon>
        <taxon>Eurotiomycetidae</taxon>
        <taxon>Eurotiales</taxon>
        <taxon>Aspergillaceae</taxon>
        <taxon>Penicillium</taxon>
    </lineage>
</organism>
<dbReference type="OrthoDB" id="9332038at2759"/>
<dbReference type="InterPro" id="IPR017441">
    <property type="entry name" value="Protein_kinase_ATP_BS"/>
</dbReference>
<reference evidence="10 11" key="1">
    <citation type="submission" date="2015-08" db="EMBL/GenBank/DDBJ databases">
        <title>Genome sequencing of Penicillium nordicum.</title>
        <authorList>
            <person name="Nguyen H.D."/>
            <person name="Seifert K.A."/>
        </authorList>
    </citation>
    <scope>NUCLEOTIDE SEQUENCE [LARGE SCALE GENOMIC DNA]</scope>
    <source>
        <strain evidence="10 11">DAOMC 185683</strain>
    </source>
</reference>
<evidence type="ECO:0000313" key="11">
    <source>
        <dbReference type="Proteomes" id="UP000037696"/>
    </source>
</evidence>
<feature type="binding site" evidence="7">
    <location>
        <position position="373"/>
    </location>
    <ligand>
        <name>ATP</name>
        <dbReference type="ChEBI" id="CHEBI:30616"/>
    </ligand>
</feature>
<evidence type="ECO:0000256" key="7">
    <source>
        <dbReference type="PROSITE-ProRule" id="PRU10141"/>
    </source>
</evidence>
<evidence type="ECO:0000256" key="2">
    <source>
        <dbReference type="ARBA" id="ARBA00022527"/>
    </source>
</evidence>
<evidence type="ECO:0000313" key="10">
    <source>
        <dbReference type="EMBL" id="KOS47147.1"/>
    </source>
</evidence>
<protein>
    <recommendedName>
        <fullName evidence="9">Protein kinase domain-containing protein</fullName>
    </recommendedName>
</protein>
<evidence type="ECO:0000256" key="4">
    <source>
        <dbReference type="ARBA" id="ARBA00022741"/>
    </source>
</evidence>
<keyword evidence="6 7" id="KW-0067">ATP-binding</keyword>
<dbReference type="FunFam" id="3.30.200.20:FF:000087">
    <property type="entry name" value="Dual specificity tyrosine-phosphorylation-regulated kinase 1A"/>
    <property type="match status" value="1"/>
</dbReference>
<dbReference type="GO" id="GO:0004713">
    <property type="term" value="F:protein tyrosine kinase activity"/>
    <property type="evidence" value="ECO:0007669"/>
    <property type="project" value="TreeGrafter"/>
</dbReference>
<dbReference type="SUPFAM" id="SSF56112">
    <property type="entry name" value="Protein kinase-like (PK-like)"/>
    <property type="match status" value="1"/>
</dbReference>
<evidence type="ECO:0000256" key="6">
    <source>
        <dbReference type="ARBA" id="ARBA00022840"/>
    </source>
</evidence>
<keyword evidence="11" id="KW-1185">Reference proteome</keyword>
<dbReference type="PROSITE" id="PS00108">
    <property type="entry name" value="PROTEIN_KINASE_ST"/>
    <property type="match status" value="1"/>
</dbReference>
<dbReference type="Pfam" id="PF00069">
    <property type="entry name" value="Pkinase"/>
    <property type="match status" value="1"/>
</dbReference>
<dbReference type="EMBL" id="LHQQ01000020">
    <property type="protein sequence ID" value="KOS47147.1"/>
    <property type="molecule type" value="Genomic_DNA"/>
</dbReference>
<feature type="region of interest" description="Disordered" evidence="8">
    <location>
        <begin position="1"/>
        <end position="242"/>
    </location>
</feature>
<feature type="compositionally biased region" description="Polar residues" evidence="8">
    <location>
        <begin position="18"/>
        <end position="31"/>
    </location>
</feature>
<keyword evidence="2" id="KW-0723">Serine/threonine-protein kinase</keyword>
<dbReference type="InterPro" id="IPR000719">
    <property type="entry name" value="Prot_kinase_dom"/>
</dbReference>